<sequence length="507" mass="56929">MKLPEGTNLYDILELTKKQVDQDESLVKKAYRKLALKYHPDKQTAASLQQTEHATQQFLLVGYAYSVLSNSEKRDHYDITGGSDDFESFFSGGKDWTSYFEDLWQGVVSTETIDAHSLKYQGSAEEEDHVLYYYTRFKGNMNHILAHVEHSKAKDVPRFMDLIQGAIQNNVVDTFPAYAKSTTKAAQLRRLQREKEEEAMAEQEALKKNQTKDNKGKQQHDDLGHTSDGNDDSAAEEEEDDEYDEVEDEEDVTLDSLEGMINARQRQRASKFDAMLATMEEAAVRKKQSAQPQPTTIKRKGKSRSSVIDNSDDEILSTNSSNEAPPDEPSLSKSPNKWKGKVRAAVLDNTDDDFSSSDISPQAHSESSASTSMQASVSPLSDKKIDNDTGIEGSRTTITTRSKTKKHTKEIRTKITTVDTDATTTTTSIINKSKTLNKVDQKKRKRGVDADDNDKTSPTSASATAKNKKTKEVNTPNKGNANLLEKQYQHNRSRRRNPTKKTKDHVQ</sequence>
<evidence type="ECO:0000256" key="1">
    <source>
        <dbReference type="SAM" id="MobiDB-lite"/>
    </source>
</evidence>
<feature type="region of interest" description="Disordered" evidence="1">
    <location>
        <begin position="281"/>
        <end position="507"/>
    </location>
</feature>
<keyword evidence="4" id="KW-1185">Reference proteome</keyword>
<dbReference type="InterPro" id="IPR036869">
    <property type="entry name" value="J_dom_sf"/>
</dbReference>
<dbReference type="InterPro" id="IPR052594">
    <property type="entry name" value="J_domain-containing_protein"/>
</dbReference>
<dbReference type="PRINTS" id="PR00625">
    <property type="entry name" value="JDOMAIN"/>
</dbReference>
<feature type="compositionally biased region" description="Basic residues" evidence="1">
    <location>
        <begin position="489"/>
        <end position="507"/>
    </location>
</feature>
<proteinExistence type="predicted"/>
<dbReference type="PROSITE" id="PS50076">
    <property type="entry name" value="DNAJ_2"/>
    <property type="match status" value="1"/>
</dbReference>
<dbReference type="OrthoDB" id="110024at2759"/>
<dbReference type="CDD" id="cd06257">
    <property type="entry name" value="DnaJ"/>
    <property type="match status" value="1"/>
</dbReference>
<dbReference type="InterPro" id="IPR001623">
    <property type="entry name" value="DnaJ_domain"/>
</dbReference>
<feature type="compositionally biased region" description="Low complexity" evidence="1">
    <location>
        <begin position="456"/>
        <end position="465"/>
    </location>
</feature>
<feature type="compositionally biased region" description="Basic and acidic residues" evidence="1">
    <location>
        <begin position="191"/>
        <end position="225"/>
    </location>
</feature>
<evidence type="ECO:0000313" key="4">
    <source>
        <dbReference type="Proteomes" id="UP000193560"/>
    </source>
</evidence>
<dbReference type="GO" id="GO:0005634">
    <property type="term" value="C:nucleus"/>
    <property type="evidence" value="ECO:0007669"/>
    <property type="project" value="TreeGrafter"/>
</dbReference>
<dbReference type="InterPro" id="IPR056453">
    <property type="entry name" value="HTH_DNAJC9"/>
</dbReference>
<name>A0A1X2IZ69_9FUNG</name>
<dbReference type="Pfam" id="PF00226">
    <property type="entry name" value="DnaJ"/>
    <property type="match status" value="1"/>
</dbReference>
<dbReference type="Pfam" id="PF23302">
    <property type="entry name" value="HTH_DNAJC9"/>
    <property type="match status" value="1"/>
</dbReference>
<feature type="region of interest" description="Disordered" evidence="1">
    <location>
        <begin position="189"/>
        <end position="252"/>
    </location>
</feature>
<feature type="compositionally biased region" description="Low complexity" evidence="1">
    <location>
        <begin position="414"/>
        <end position="434"/>
    </location>
</feature>
<feature type="domain" description="J" evidence="2">
    <location>
        <begin position="8"/>
        <end position="81"/>
    </location>
</feature>
<gene>
    <name evidence="3" type="ORF">BCR42DRAFT_403230</name>
</gene>
<evidence type="ECO:0000313" key="3">
    <source>
        <dbReference type="EMBL" id="ORZ24590.1"/>
    </source>
</evidence>
<dbReference type="Gene3D" id="1.10.287.110">
    <property type="entry name" value="DnaJ domain"/>
    <property type="match status" value="1"/>
</dbReference>
<dbReference type="GO" id="GO:0005737">
    <property type="term" value="C:cytoplasm"/>
    <property type="evidence" value="ECO:0007669"/>
    <property type="project" value="TreeGrafter"/>
</dbReference>
<feature type="compositionally biased region" description="Acidic residues" evidence="1">
    <location>
        <begin position="229"/>
        <end position="252"/>
    </location>
</feature>
<dbReference type="SMART" id="SM00271">
    <property type="entry name" value="DnaJ"/>
    <property type="match status" value="1"/>
</dbReference>
<dbReference type="PANTHER" id="PTHR44144">
    <property type="entry name" value="DNAJ HOMOLOG SUBFAMILY C MEMBER 9"/>
    <property type="match status" value="1"/>
</dbReference>
<dbReference type="Proteomes" id="UP000193560">
    <property type="component" value="Unassembled WGS sequence"/>
</dbReference>
<dbReference type="EMBL" id="MCGE01000002">
    <property type="protein sequence ID" value="ORZ24590.1"/>
    <property type="molecule type" value="Genomic_DNA"/>
</dbReference>
<evidence type="ECO:0000259" key="2">
    <source>
        <dbReference type="PROSITE" id="PS50076"/>
    </source>
</evidence>
<dbReference type="SUPFAM" id="SSF46565">
    <property type="entry name" value="Chaperone J-domain"/>
    <property type="match status" value="1"/>
</dbReference>
<organism evidence="3 4">
    <name type="scientific">Absidia repens</name>
    <dbReference type="NCBI Taxonomy" id="90262"/>
    <lineage>
        <taxon>Eukaryota</taxon>
        <taxon>Fungi</taxon>
        <taxon>Fungi incertae sedis</taxon>
        <taxon>Mucoromycota</taxon>
        <taxon>Mucoromycotina</taxon>
        <taxon>Mucoromycetes</taxon>
        <taxon>Mucorales</taxon>
        <taxon>Cunninghamellaceae</taxon>
        <taxon>Absidia</taxon>
    </lineage>
</organism>
<dbReference type="AlphaFoldDB" id="A0A1X2IZ69"/>
<accession>A0A1X2IZ69</accession>
<dbReference type="PANTHER" id="PTHR44144:SF1">
    <property type="entry name" value="DNAJ HOMOLOG SUBFAMILY C MEMBER 9"/>
    <property type="match status" value="1"/>
</dbReference>
<comment type="caution">
    <text evidence="3">The sequence shown here is derived from an EMBL/GenBank/DDBJ whole genome shotgun (WGS) entry which is preliminary data.</text>
</comment>
<feature type="compositionally biased region" description="Low complexity" evidence="1">
    <location>
        <begin position="360"/>
        <end position="378"/>
    </location>
</feature>
<dbReference type="GO" id="GO:0031072">
    <property type="term" value="F:heat shock protein binding"/>
    <property type="evidence" value="ECO:0007669"/>
    <property type="project" value="TreeGrafter"/>
</dbReference>
<protein>
    <recommendedName>
        <fullName evidence="2">J domain-containing protein</fullName>
    </recommendedName>
</protein>
<reference evidence="3 4" key="1">
    <citation type="submission" date="2016-07" db="EMBL/GenBank/DDBJ databases">
        <title>Pervasive Adenine N6-methylation of Active Genes in Fungi.</title>
        <authorList>
            <consortium name="DOE Joint Genome Institute"/>
            <person name="Mondo S.J."/>
            <person name="Dannebaum R.O."/>
            <person name="Kuo R.C."/>
            <person name="Labutti K."/>
            <person name="Haridas S."/>
            <person name="Kuo A."/>
            <person name="Salamov A."/>
            <person name="Ahrendt S.R."/>
            <person name="Lipzen A."/>
            <person name="Sullivan W."/>
            <person name="Andreopoulos W.B."/>
            <person name="Clum A."/>
            <person name="Lindquist E."/>
            <person name="Daum C."/>
            <person name="Ramamoorthy G.K."/>
            <person name="Gryganskyi A."/>
            <person name="Culley D."/>
            <person name="Magnuson J.K."/>
            <person name="James T.Y."/>
            <person name="O'Malley M.A."/>
            <person name="Stajich J.E."/>
            <person name="Spatafora J.W."/>
            <person name="Visel A."/>
            <person name="Grigoriev I.V."/>
        </authorList>
    </citation>
    <scope>NUCLEOTIDE SEQUENCE [LARGE SCALE GENOMIC DNA]</scope>
    <source>
        <strain evidence="3 4">NRRL 1336</strain>
    </source>
</reference>
<dbReference type="STRING" id="90262.A0A1X2IZ69"/>